<proteinExistence type="predicted"/>
<sequence>ARMTGERGREYVEEHFLLPDRIVDNLRAISMTVNGAVDKQICTECIISFHPWFKLSKRGGG</sequence>
<name>X1K4J0_9ZZZZ</name>
<organism evidence="1">
    <name type="scientific">marine sediment metagenome</name>
    <dbReference type="NCBI Taxonomy" id="412755"/>
    <lineage>
        <taxon>unclassified sequences</taxon>
        <taxon>metagenomes</taxon>
        <taxon>ecological metagenomes</taxon>
    </lineage>
</organism>
<accession>X1K4J0</accession>
<dbReference type="AlphaFoldDB" id="X1K4J0"/>
<evidence type="ECO:0000313" key="1">
    <source>
        <dbReference type="EMBL" id="GAH76963.1"/>
    </source>
</evidence>
<comment type="caution">
    <text evidence="1">The sequence shown here is derived from an EMBL/GenBank/DDBJ whole genome shotgun (WGS) entry which is preliminary data.</text>
</comment>
<protein>
    <submittedName>
        <fullName evidence="1">Uncharacterized protein</fullName>
    </submittedName>
</protein>
<reference evidence="1" key="1">
    <citation type="journal article" date="2014" name="Front. Microbiol.">
        <title>High frequency of phylogenetically diverse reductive dehalogenase-homologous genes in deep subseafloor sedimentary metagenomes.</title>
        <authorList>
            <person name="Kawai M."/>
            <person name="Futagami T."/>
            <person name="Toyoda A."/>
            <person name="Takaki Y."/>
            <person name="Nishi S."/>
            <person name="Hori S."/>
            <person name="Arai W."/>
            <person name="Tsubouchi T."/>
            <person name="Morono Y."/>
            <person name="Uchiyama I."/>
            <person name="Ito T."/>
            <person name="Fujiyama A."/>
            <person name="Inagaki F."/>
            <person name="Takami H."/>
        </authorList>
    </citation>
    <scope>NUCLEOTIDE SEQUENCE</scope>
    <source>
        <strain evidence="1">Expedition CK06-06</strain>
    </source>
</reference>
<feature type="non-terminal residue" evidence="1">
    <location>
        <position position="1"/>
    </location>
</feature>
<dbReference type="EMBL" id="BARU01041624">
    <property type="protein sequence ID" value="GAH76963.1"/>
    <property type="molecule type" value="Genomic_DNA"/>
</dbReference>
<gene>
    <name evidence="1" type="ORF">S03H2_64134</name>
</gene>